<sequence length="772" mass="83474">MISGQRSFDDVRQLVRKALAERIQAAAGVSYVWVYISDLTTTAVVYAAGDDDLYQCDYAIDAAGAVALGEPVKVVRTYAPDPAAAVPVGDVAETRDQITAQSRVIEAKGTAADGGRIFRVRIIAYGDSLNGRRYPEAVMRKAAALYEGAKAFDHHRTEEELSTGTIAGLVGAFRNVEAEADGLYADLHLLPSATHAAEALDASLAGQEDGLDPLIGLSHDVMALFKPITEGGRRLQEATAITRVNSADLVSDPAAGGKASRVLAGGIDPSDPGAEPDRTKETTVPPTLEEILAALSQAKPEQLAAAGLAKVAPATETKETDDKPVEGKVVEAVPQTKGTFLAGLMVRQLVTDAGLPESVVEAVTGALPEKFTEADVAAQIAAMKAGLAMVERAGLTPTVTTKVTQEARDKKVAALDAMFDGNYREGYRSFRQAYADFTGNHPKAWDEDYNRLILRESIGGYYDSAMRAPESMDSTSWDQVLGDSIHRRMIRLYAQPSLQTWRQIVSDITPVSDFRQQKRERIGGYGLLPTVPQGAPYQPLQSPTDEEATFAVIKRGGTEDLTMEMIANDDLQAVRQIPRLLGLAAAITLYRFVWDILQTNAATTYDATALFHTNHANTDSAALSQSALGVARRKMRKQAAYGNAINVLSTVPRFLVVPSELEELAWQLSVSPMAIPGTSNDPADRPNLHKGLEPIVVDYWTDANDWFAIADPAMCPTIEIGFYQGREDPELFTQSDPNVGSMFNADKVTFKIRHIYDGTVLEHRGMYRGTQA</sequence>
<dbReference type="Pfam" id="PF25209">
    <property type="entry name" value="Phage_capsid_4"/>
    <property type="match status" value="1"/>
</dbReference>
<dbReference type="AlphaFoldDB" id="A0A8J3W530"/>
<name>A0A8J3W530_9ACTN</name>
<evidence type="ECO:0008006" key="4">
    <source>
        <dbReference type="Google" id="ProtNLM"/>
    </source>
</evidence>
<dbReference type="EMBL" id="BOOH01000019">
    <property type="protein sequence ID" value="GIH76145.1"/>
    <property type="molecule type" value="Genomic_DNA"/>
</dbReference>
<comment type="caution">
    <text evidence="2">The sequence shown here is derived from an EMBL/GenBank/DDBJ whole genome shotgun (WGS) entry which is preliminary data.</text>
</comment>
<accession>A0A8J3W530</accession>
<keyword evidence="3" id="KW-1185">Reference proteome</keyword>
<evidence type="ECO:0000313" key="3">
    <source>
        <dbReference type="Proteomes" id="UP000616724"/>
    </source>
</evidence>
<proteinExistence type="predicted"/>
<reference evidence="2 3" key="1">
    <citation type="submission" date="2021-01" db="EMBL/GenBank/DDBJ databases">
        <title>Whole genome shotgun sequence of Planobispora longispora NBRC 13918.</title>
        <authorList>
            <person name="Komaki H."/>
            <person name="Tamura T."/>
        </authorList>
    </citation>
    <scope>NUCLEOTIDE SEQUENCE [LARGE SCALE GENOMIC DNA]</scope>
    <source>
        <strain evidence="2 3">NBRC 13918</strain>
    </source>
</reference>
<dbReference type="Proteomes" id="UP000616724">
    <property type="component" value="Unassembled WGS sequence"/>
</dbReference>
<organism evidence="2 3">
    <name type="scientific">Planobispora longispora</name>
    <dbReference type="NCBI Taxonomy" id="28887"/>
    <lineage>
        <taxon>Bacteria</taxon>
        <taxon>Bacillati</taxon>
        <taxon>Actinomycetota</taxon>
        <taxon>Actinomycetes</taxon>
        <taxon>Streptosporangiales</taxon>
        <taxon>Streptosporangiaceae</taxon>
        <taxon>Planobispora</taxon>
    </lineage>
</organism>
<feature type="region of interest" description="Disordered" evidence="1">
    <location>
        <begin position="252"/>
        <end position="283"/>
    </location>
</feature>
<evidence type="ECO:0000313" key="2">
    <source>
        <dbReference type="EMBL" id="GIH76145.1"/>
    </source>
</evidence>
<gene>
    <name evidence="2" type="ORF">Plo01_25740</name>
</gene>
<protein>
    <recommendedName>
        <fullName evidence="4">Bacteriophage Mu GpT domain-containing protein</fullName>
    </recommendedName>
</protein>
<evidence type="ECO:0000256" key="1">
    <source>
        <dbReference type="SAM" id="MobiDB-lite"/>
    </source>
</evidence>